<evidence type="ECO:0000313" key="2">
    <source>
        <dbReference type="Proteomes" id="UP000828390"/>
    </source>
</evidence>
<name>A0A9D4FQA2_DREPO</name>
<dbReference type="Proteomes" id="UP000828390">
    <property type="component" value="Unassembled WGS sequence"/>
</dbReference>
<evidence type="ECO:0000313" key="1">
    <source>
        <dbReference type="EMBL" id="KAH3802527.1"/>
    </source>
</evidence>
<keyword evidence="2" id="KW-1185">Reference proteome</keyword>
<sequence length="64" mass="7233">MGNSFINYRHFQVSPLTIVRQRPGYMAYVMLPGDETTGVFGGSDPEAIFGETFSLKKIQQYNIN</sequence>
<dbReference type="AlphaFoldDB" id="A0A9D4FQA2"/>
<accession>A0A9D4FQA2</accession>
<gene>
    <name evidence="1" type="ORF">DPMN_156205</name>
</gene>
<protein>
    <submittedName>
        <fullName evidence="1">Uncharacterized protein</fullName>
    </submittedName>
</protein>
<dbReference type="EMBL" id="JAIWYP010000007">
    <property type="protein sequence ID" value="KAH3802527.1"/>
    <property type="molecule type" value="Genomic_DNA"/>
</dbReference>
<organism evidence="1 2">
    <name type="scientific">Dreissena polymorpha</name>
    <name type="common">Zebra mussel</name>
    <name type="synonym">Mytilus polymorpha</name>
    <dbReference type="NCBI Taxonomy" id="45954"/>
    <lineage>
        <taxon>Eukaryota</taxon>
        <taxon>Metazoa</taxon>
        <taxon>Spiralia</taxon>
        <taxon>Lophotrochozoa</taxon>
        <taxon>Mollusca</taxon>
        <taxon>Bivalvia</taxon>
        <taxon>Autobranchia</taxon>
        <taxon>Heteroconchia</taxon>
        <taxon>Euheterodonta</taxon>
        <taxon>Imparidentia</taxon>
        <taxon>Neoheterodontei</taxon>
        <taxon>Myida</taxon>
        <taxon>Dreissenoidea</taxon>
        <taxon>Dreissenidae</taxon>
        <taxon>Dreissena</taxon>
    </lineage>
</organism>
<proteinExistence type="predicted"/>
<reference evidence="1" key="1">
    <citation type="journal article" date="2019" name="bioRxiv">
        <title>The Genome of the Zebra Mussel, Dreissena polymorpha: A Resource for Invasive Species Research.</title>
        <authorList>
            <person name="McCartney M.A."/>
            <person name="Auch B."/>
            <person name="Kono T."/>
            <person name="Mallez S."/>
            <person name="Zhang Y."/>
            <person name="Obille A."/>
            <person name="Becker A."/>
            <person name="Abrahante J.E."/>
            <person name="Garbe J."/>
            <person name="Badalamenti J.P."/>
            <person name="Herman A."/>
            <person name="Mangelson H."/>
            <person name="Liachko I."/>
            <person name="Sullivan S."/>
            <person name="Sone E.D."/>
            <person name="Koren S."/>
            <person name="Silverstein K.A.T."/>
            <person name="Beckman K.B."/>
            <person name="Gohl D.M."/>
        </authorList>
    </citation>
    <scope>NUCLEOTIDE SEQUENCE</scope>
    <source>
        <strain evidence="1">Duluth1</strain>
        <tissue evidence="1">Whole animal</tissue>
    </source>
</reference>
<reference evidence="1" key="2">
    <citation type="submission" date="2020-11" db="EMBL/GenBank/DDBJ databases">
        <authorList>
            <person name="McCartney M.A."/>
            <person name="Auch B."/>
            <person name="Kono T."/>
            <person name="Mallez S."/>
            <person name="Becker A."/>
            <person name="Gohl D.M."/>
            <person name="Silverstein K.A.T."/>
            <person name="Koren S."/>
            <person name="Bechman K.B."/>
            <person name="Herman A."/>
            <person name="Abrahante J.E."/>
            <person name="Garbe J."/>
        </authorList>
    </citation>
    <scope>NUCLEOTIDE SEQUENCE</scope>
    <source>
        <strain evidence="1">Duluth1</strain>
        <tissue evidence="1">Whole animal</tissue>
    </source>
</reference>
<comment type="caution">
    <text evidence="1">The sequence shown here is derived from an EMBL/GenBank/DDBJ whole genome shotgun (WGS) entry which is preliminary data.</text>
</comment>